<dbReference type="Gramene" id="TraesCS5B02G093800.1">
    <property type="protein sequence ID" value="TraesCS5B02G093800.1"/>
    <property type="gene ID" value="TraesCS5B02G093800"/>
</dbReference>
<dbReference type="Gramene" id="TraesROB_scaffold_093036_01G000100.1">
    <property type="protein sequence ID" value="TraesROB_scaffold_093036_01G000100.1"/>
    <property type="gene ID" value="TraesROB_scaffold_093036_01G000100"/>
</dbReference>
<accession>A0A3B6LI14</accession>
<dbReference type="Proteomes" id="UP000019116">
    <property type="component" value="Chromosome 5B"/>
</dbReference>
<dbReference type="EnsemblPlants" id="TraesCS5B02G093800.1">
    <property type="protein sequence ID" value="TraesCS5B02G093800.1"/>
    <property type="gene ID" value="TraesCS5B02G093800"/>
</dbReference>
<evidence type="ECO:0000313" key="1">
    <source>
        <dbReference type="EnsemblPlants" id="TraesCS5B02G093800.1"/>
    </source>
</evidence>
<evidence type="ECO:0000313" key="2">
    <source>
        <dbReference type="Proteomes" id="UP000019116"/>
    </source>
</evidence>
<reference evidence="1" key="2">
    <citation type="submission" date="2018-10" db="UniProtKB">
        <authorList>
            <consortium name="EnsemblPlants"/>
        </authorList>
    </citation>
    <scope>IDENTIFICATION</scope>
</reference>
<proteinExistence type="predicted"/>
<dbReference type="SMR" id="A0A3B6LI14"/>
<reference evidence="1" key="1">
    <citation type="submission" date="2018-08" db="EMBL/GenBank/DDBJ databases">
        <authorList>
            <person name="Rossello M."/>
        </authorList>
    </citation>
    <scope>NUCLEOTIDE SEQUENCE [LARGE SCALE GENOMIC DNA]</scope>
    <source>
        <strain evidence="1">cv. Chinese Spring</strain>
    </source>
</reference>
<keyword evidence="2" id="KW-1185">Reference proteome</keyword>
<dbReference type="Gramene" id="TraesCS5B03G0237000.1">
    <property type="protein sequence ID" value="TraesCS5B03G0237000.1.CDS"/>
    <property type="gene ID" value="TraesCS5B03G0237000"/>
</dbReference>
<sequence>MFGRKNPNTKYYVCTINKTFVKPGQGMYFQVHYTESKLKDYIDPDYDTLKVRLANSDLYANYRIMLGTGKRATVTTNWSKFRRLAKIHEGVEISVLFVSRSPQSNACFSSCIAFR</sequence>
<name>A0A3B6LI14_WHEAT</name>
<organism evidence="1">
    <name type="scientific">Triticum aestivum</name>
    <name type="common">Wheat</name>
    <dbReference type="NCBI Taxonomy" id="4565"/>
    <lineage>
        <taxon>Eukaryota</taxon>
        <taxon>Viridiplantae</taxon>
        <taxon>Streptophyta</taxon>
        <taxon>Embryophyta</taxon>
        <taxon>Tracheophyta</taxon>
        <taxon>Spermatophyta</taxon>
        <taxon>Magnoliopsida</taxon>
        <taxon>Liliopsida</taxon>
        <taxon>Poales</taxon>
        <taxon>Poaceae</taxon>
        <taxon>BOP clade</taxon>
        <taxon>Pooideae</taxon>
        <taxon>Triticodae</taxon>
        <taxon>Triticeae</taxon>
        <taxon>Triticinae</taxon>
        <taxon>Triticum</taxon>
    </lineage>
</organism>
<protein>
    <submittedName>
        <fullName evidence="1">Uncharacterized protein</fullName>
    </submittedName>
</protein>
<dbReference type="AlphaFoldDB" id="A0A3B6LI14"/>
<dbReference type="OrthoDB" id="659166at2759"/>
<dbReference type="OMA" id="SSCIAFR"/>